<dbReference type="Pfam" id="PF13519">
    <property type="entry name" value="VWA_2"/>
    <property type="match status" value="1"/>
</dbReference>
<protein>
    <submittedName>
        <fullName evidence="2">Ca-activated chloride channel family protein</fullName>
    </submittedName>
</protein>
<proteinExistence type="predicted"/>
<dbReference type="SUPFAM" id="SSF53300">
    <property type="entry name" value="vWA-like"/>
    <property type="match status" value="1"/>
</dbReference>
<dbReference type="Gene3D" id="3.40.50.410">
    <property type="entry name" value="von Willebrand factor, type A domain"/>
    <property type="match status" value="1"/>
</dbReference>
<dbReference type="Pfam" id="PF13531">
    <property type="entry name" value="SBP_bac_11"/>
    <property type="match status" value="1"/>
</dbReference>
<keyword evidence="3" id="KW-1185">Reference proteome</keyword>
<dbReference type="InterPro" id="IPR036465">
    <property type="entry name" value="vWFA_dom_sf"/>
</dbReference>
<dbReference type="SUPFAM" id="SSF53850">
    <property type="entry name" value="Periplasmic binding protein-like II"/>
    <property type="match status" value="1"/>
</dbReference>
<dbReference type="OrthoDB" id="5621159at2"/>
<dbReference type="PROSITE" id="PS50234">
    <property type="entry name" value="VWFA"/>
    <property type="match status" value="1"/>
</dbReference>
<dbReference type="AlphaFoldDB" id="A0A4R7SYY0"/>
<dbReference type="SMART" id="SM00327">
    <property type="entry name" value="VWA"/>
    <property type="match status" value="1"/>
</dbReference>
<reference evidence="2 3" key="1">
    <citation type="submission" date="2019-03" db="EMBL/GenBank/DDBJ databases">
        <title>Genomic Encyclopedia of Type Strains, Phase III (KMG-III): the genomes of soil and plant-associated and newly described type strains.</title>
        <authorList>
            <person name="Whitman W."/>
        </authorList>
    </citation>
    <scope>NUCLEOTIDE SEQUENCE [LARGE SCALE GENOMIC DNA]</scope>
    <source>
        <strain evidence="2 3">VKM Ac-2575</strain>
    </source>
</reference>
<dbReference type="PANTHER" id="PTHR10579">
    <property type="entry name" value="CALCIUM-ACTIVATED CHLORIDE CHANNEL REGULATOR"/>
    <property type="match status" value="1"/>
</dbReference>
<dbReference type="InterPro" id="IPR051266">
    <property type="entry name" value="CLCR"/>
</dbReference>
<dbReference type="InterPro" id="IPR002035">
    <property type="entry name" value="VWF_A"/>
</dbReference>
<dbReference type="EMBL" id="SOCE01000002">
    <property type="protein sequence ID" value="TDU83737.1"/>
    <property type="molecule type" value="Genomic_DNA"/>
</dbReference>
<comment type="caution">
    <text evidence="2">The sequence shown here is derived from an EMBL/GenBank/DDBJ whole genome shotgun (WGS) entry which is preliminary data.</text>
</comment>
<gene>
    <name evidence="2" type="ORF">EV138_6201</name>
</gene>
<evidence type="ECO:0000313" key="3">
    <source>
        <dbReference type="Proteomes" id="UP000295151"/>
    </source>
</evidence>
<dbReference type="RefSeq" id="WP_133983195.1">
    <property type="nucleotide sequence ID" value="NZ_SOCE01000002.1"/>
</dbReference>
<sequence length="606" mass="65615">MSSTTGPRRFHRGHLLGLLVGLALIAATAIGPRQVAADGNRAGEGGNGATVAPCRRTERIQVSSSTEKAVVMSRLAEQYNSSGRAVGDLCGKIDLTPLTSGATKNALAAGMKDPPEVWLPTSSMWLRLLEQEGHGDLIARDPAPQSITTSTLVIAMPQSVVEALEKHGKRLKTWADVLELSRSGWSAYGKQAWGKFILGRDNAETSTSGLAATVATYIAAPGELSAANLANPQVTAFVHGIESSVTRYGDEAVRFMQQIYDAEQRQDATKYRPYVDAVVIQEQMAYLYNRGAPGGDPGKMSAERVPRNPLRVVHPEDGTLELDHPYVVLASATPDQRAIARDFYQFLIDPLQQKEFANVGFRPRDDATRPTEQLVHTLGVPADQHLTFVQPPDGKLLAAMVNSWDKVRRKTRVLLVLDVSGSMNEIADDPNRAQDPTKLQLLIPAAQRALDLLDDDDEVGLWTFSSNPSYTQVMPVSRVGAVRAQLKARIQHLKASGNTALYAVTDAASQMMAKSLDPERINAIVLLSDGQNTENYPGGARTLLDKLNPAGRDTSVRIFTVPYGKAENADVATLAQIANRTKAAQYDASDPLDVGDAFVQVFRNFG</sequence>
<feature type="domain" description="VWFA" evidence="1">
    <location>
        <begin position="412"/>
        <end position="602"/>
    </location>
</feature>
<evidence type="ECO:0000313" key="2">
    <source>
        <dbReference type="EMBL" id="TDU83737.1"/>
    </source>
</evidence>
<dbReference type="PANTHER" id="PTHR10579:SF43">
    <property type="entry name" value="ZINC FINGER (C3HC4-TYPE RING FINGER) FAMILY PROTEIN"/>
    <property type="match status" value="1"/>
</dbReference>
<dbReference type="Proteomes" id="UP000295151">
    <property type="component" value="Unassembled WGS sequence"/>
</dbReference>
<accession>A0A4R7SYY0</accession>
<organism evidence="2 3">
    <name type="scientific">Kribbella voronezhensis</name>
    <dbReference type="NCBI Taxonomy" id="2512212"/>
    <lineage>
        <taxon>Bacteria</taxon>
        <taxon>Bacillati</taxon>
        <taxon>Actinomycetota</taxon>
        <taxon>Actinomycetes</taxon>
        <taxon>Propionibacteriales</taxon>
        <taxon>Kribbellaceae</taxon>
        <taxon>Kribbella</taxon>
    </lineage>
</organism>
<name>A0A4R7SYY0_9ACTN</name>
<evidence type="ECO:0000259" key="1">
    <source>
        <dbReference type="PROSITE" id="PS50234"/>
    </source>
</evidence>